<evidence type="ECO:0008006" key="5">
    <source>
        <dbReference type="Google" id="ProtNLM"/>
    </source>
</evidence>
<comment type="caution">
    <text evidence="3">The sequence shown here is derived from an EMBL/GenBank/DDBJ whole genome shotgun (WGS) entry which is preliminary data.</text>
</comment>
<evidence type="ECO:0000313" key="4">
    <source>
        <dbReference type="Proteomes" id="UP000796880"/>
    </source>
</evidence>
<feature type="region of interest" description="Disordered" evidence="1">
    <location>
        <begin position="64"/>
        <end position="97"/>
    </location>
</feature>
<name>A0A8K0DI56_9ROSA</name>
<keyword evidence="4" id="KW-1185">Reference proteome</keyword>
<sequence length="97" mass="10915">MVFATHRVVIVLICIGFLAVQPNEVSCLTSVGIALRDTKQEHGILPPQNQRMLKAVDMEEMNTMKKKNSTALNDKFDPNQSSKRKVRRGADPIHNRS</sequence>
<gene>
    <name evidence="3" type="ORF">FNV43_RR26193</name>
</gene>
<accession>A0A8K0DI56</accession>
<evidence type="ECO:0000256" key="1">
    <source>
        <dbReference type="SAM" id="MobiDB-lite"/>
    </source>
</evidence>
<dbReference type="AlphaFoldDB" id="A0A8K0DI56"/>
<keyword evidence="2" id="KW-0732">Signal</keyword>
<evidence type="ECO:0000313" key="3">
    <source>
        <dbReference type="EMBL" id="KAF3431462.1"/>
    </source>
</evidence>
<reference evidence="3" key="1">
    <citation type="submission" date="2020-03" db="EMBL/GenBank/DDBJ databases">
        <title>A high-quality chromosome-level genome assembly of a woody plant with both climbing and erect habits, Rhamnella rubrinervis.</title>
        <authorList>
            <person name="Lu Z."/>
            <person name="Yang Y."/>
            <person name="Zhu X."/>
            <person name="Sun Y."/>
        </authorList>
    </citation>
    <scope>NUCLEOTIDE SEQUENCE</scope>
    <source>
        <strain evidence="3">BYM</strain>
        <tissue evidence="3">Leaf</tissue>
    </source>
</reference>
<protein>
    <recommendedName>
        <fullName evidence="5">CLAVATA3/ESR (CLE)-related protein 45</fullName>
    </recommendedName>
</protein>
<proteinExistence type="predicted"/>
<dbReference type="PANTHER" id="PTHR36726">
    <property type="entry name" value="CLAVATA3/ESR (CLE)-RELATED PROTEIN 45"/>
    <property type="match status" value="1"/>
</dbReference>
<organism evidence="3 4">
    <name type="scientific">Rhamnella rubrinervis</name>
    <dbReference type="NCBI Taxonomy" id="2594499"/>
    <lineage>
        <taxon>Eukaryota</taxon>
        <taxon>Viridiplantae</taxon>
        <taxon>Streptophyta</taxon>
        <taxon>Embryophyta</taxon>
        <taxon>Tracheophyta</taxon>
        <taxon>Spermatophyta</taxon>
        <taxon>Magnoliopsida</taxon>
        <taxon>eudicotyledons</taxon>
        <taxon>Gunneridae</taxon>
        <taxon>Pentapetalae</taxon>
        <taxon>rosids</taxon>
        <taxon>fabids</taxon>
        <taxon>Rosales</taxon>
        <taxon>Rhamnaceae</taxon>
        <taxon>rhamnoid group</taxon>
        <taxon>Rhamneae</taxon>
        <taxon>Rhamnella</taxon>
    </lineage>
</organism>
<dbReference type="Proteomes" id="UP000796880">
    <property type="component" value="Unassembled WGS sequence"/>
</dbReference>
<dbReference type="OrthoDB" id="683168at2759"/>
<evidence type="ECO:0000256" key="2">
    <source>
        <dbReference type="SAM" id="SignalP"/>
    </source>
</evidence>
<feature type="chain" id="PRO_5035467695" description="CLAVATA3/ESR (CLE)-related protein 45" evidence="2">
    <location>
        <begin position="23"/>
        <end position="97"/>
    </location>
</feature>
<feature type="compositionally biased region" description="Basic and acidic residues" evidence="1">
    <location>
        <begin position="88"/>
        <end position="97"/>
    </location>
</feature>
<feature type="signal peptide" evidence="2">
    <location>
        <begin position="1"/>
        <end position="22"/>
    </location>
</feature>
<dbReference type="PANTHER" id="PTHR36726:SF4">
    <property type="entry name" value="CLAVATA3_ESR (CLE)-RELATED PROTEIN 45"/>
    <property type="match status" value="1"/>
</dbReference>
<dbReference type="InterPro" id="IPR038821">
    <property type="entry name" value="CLE45-like"/>
</dbReference>
<dbReference type="EMBL" id="VOIH02000012">
    <property type="protein sequence ID" value="KAF3431462.1"/>
    <property type="molecule type" value="Genomic_DNA"/>
</dbReference>